<evidence type="ECO:0000256" key="5">
    <source>
        <dbReference type="ARBA" id="ARBA00022490"/>
    </source>
</evidence>
<dbReference type="InterPro" id="IPR046348">
    <property type="entry name" value="SIS_dom_sf"/>
</dbReference>
<dbReference type="GO" id="GO:0006487">
    <property type="term" value="P:protein N-linked glycosylation"/>
    <property type="evidence" value="ECO:0007669"/>
    <property type="project" value="TreeGrafter"/>
</dbReference>
<keyword evidence="5 10" id="KW-0963">Cytoplasm</keyword>
<reference evidence="13" key="2">
    <citation type="journal article" date="2021" name="PeerJ">
        <title>Extensive microbial diversity within the chicken gut microbiome revealed by metagenomics and culture.</title>
        <authorList>
            <person name="Gilroy R."/>
            <person name="Ravi A."/>
            <person name="Getino M."/>
            <person name="Pursley I."/>
            <person name="Horton D.L."/>
            <person name="Alikhan N.F."/>
            <person name="Baker D."/>
            <person name="Gharbi K."/>
            <person name="Hall N."/>
            <person name="Watson M."/>
            <person name="Adriaenssens E.M."/>
            <person name="Foster-Nyarko E."/>
            <person name="Jarju S."/>
            <person name="Secka A."/>
            <person name="Antonio M."/>
            <person name="Oren A."/>
            <person name="Chaudhuri R.R."/>
            <person name="La Ragione R."/>
            <person name="Hildebrand F."/>
            <person name="Pallen M.J."/>
        </authorList>
    </citation>
    <scope>NUCLEOTIDE SEQUENCE</scope>
    <source>
        <strain evidence="13">CHK147-3167</strain>
    </source>
</reference>
<dbReference type="PROSITE" id="PS51278">
    <property type="entry name" value="GATASE_TYPE_2"/>
    <property type="match status" value="1"/>
</dbReference>
<keyword evidence="9" id="KW-0315">Glutamine amidotransferase</keyword>
<dbReference type="GO" id="GO:0006002">
    <property type="term" value="P:fructose 6-phosphate metabolic process"/>
    <property type="evidence" value="ECO:0007669"/>
    <property type="project" value="TreeGrafter"/>
</dbReference>
<dbReference type="Gene3D" id="3.60.20.10">
    <property type="entry name" value="Glutamine Phosphoribosylpyrophosphate, subunit 1, domain 1"/>
    <property type="match status" value="1"/>
</dbReference>
<dbReference type="PROSITE" id="PS51464">
    <property type="entry name" value="SIS"/>
    <property type="match status" value="2"/>
</dbReference>
<feature type="domain" description="Glutamine amidotransferase type-2" evidence="11">
    <location>
        <begin position="2"/>
        <end position="216"/>
    </location>
</feature>
<evidence type="ECO:0000256" key="9">
    <source>
        <dbReference type="ARBA" id="ARBA00022962"/>
    </source>
</evidence>
<evidence type="ECO:0000256" key="7">
    <source>
        <dbReference type="ARBA" id="ARBA00022679"/>
    </source>
</evidence>
<dbReference type="GO" id="GO:0097367">
    <property type="term" value="F:carbohydrate derivative binding"/>
    <property type="evidence" value="ECO:0007669"/>
    <property type="project" value="InterPro"/>
</dbReference>
<dbReference type="SUPFAM" id="SSF53697">
    <property type="entry name" value="SIS domain"/>
    <property type="match status" value="1"/>
</dbReference>
<name>A0A9D0ZRS4_9FIRM</name>
<dbReference type="GO" id="GO:0005975">
    <property type="term" value="P:carbohydrate metabolic process"/>
    <property type="evidence" value="ECO:0007669"/>
    <property type="project" value="UniProtKB-UniRule"/>
</dbReference>
<comment type="function">
    <text evidence="10">Catalyzes the first step in hexosamine metabolism, converting fructose-6P into glucosamine-6P using glutamine as a nitrogen source.</text>
</comment>
<dbReference type="AlphaFoldDB" id="A0A9D0ZRS4"/>
<dbReference type="Gene3D" id="3.40.50.10490">
    <property type="entry name" value="Glucose-6-phosphate isomerase like protein, domain 1"/>
    <property type="match status" value="2"/>
</dbReference>
<feature type="domain" description="SIS" evidence="12">
    <location>
        <begin position="443"/>
        <end position="580"/>
    </location>
</feature>
<dbReference type="EMBL" id="DVFV01000130">
    <property type="protein sequence ID" value="HIQ91454.1"/>
    <property type="molecule type" value="Genomic_DNA"/>
</dbReference>
<dbReference type="HAMAP" id="MF_00164">
    <property type="entry name" value="GlmS"/>
    <property type="match status" value="1"/>
</dbReference>
<dbReference type="SUPFAM" id="SSF56235">
    <property type="entry name" value="N-terminal nucleophile aminohydrolases (Ntn hydrolases)"/>
    <property type="match status" value="1"/>
</dbReference>
<feature type="active site" description="Nucleophile; for GATase activity" evidence="10">
    <location>
        <position position="2"/>
    </location>
</feature>
<dbReference type="InterPro" id="IPR035466">
    <property type="entry name" value="GlmS/AgaS_SIS"/>
</dbReference>
<organism evidence="13 14">
    <name type="scientific">Candidatus Coprosoma intestinipullorum</name>
    <dbReference type="NCBI Taxonomy" id="2840752"/>
    <lineage>
        <taxon>Bacteria</taxon>
        <taxon>Bacillati</taxon>
        <taxon>Bacillota</taxon>
        <taxon>Bacillota incertae sedis</taxon>
        <taxon>Candidatus Coprosoma</taxon>
    </lineage>
</organism>
<evidence type="ECO:0000313" key="14">
    <source>
        <dbReference type="Proteomes" id="UP000886786"/>
    </source>
</evidence>
<dbReference type="FunFam" id="3.40.50.10490:FF:000001">
    <property type="entry name" value="Glutamine--fructose-6-phosphate aminotransferase [isomerizing]"/>
    <property type="match status" value="1"/>
</dbReference>
<dbReference type="InterPro" id="IPR029055">
    <property type="entry name" value="Ntn_hydrolases_N"/>
</dbReference>
<evidence type="ECO:0000256" key="2">
    <source>
        <dbReference type="ARBA" id="ARBA00004496"/>
    </source>
</evidence>
<dbReference type="GO" id="GO:0006047">
    <property type="term" value="P:UDP-N-acetylglucosamine metabolic process"/>
    <property type="evidence" value="ECO:0007669"/>
    <property type="project" value="TreeGrafter"/>
</dbReference>
<dbReference type="InterPro" id="IPR001347">
    <property type="entry name" value="SIS_dom"/>
</dbReference>
<dbReference type="InterPro" id="IPR047084">
    <property type="entry name" value="GFAT_N"/>
</dbReference>
<dbReference type="PANTHER" id="PTHR10937">
    <property type="entry name" value="GLUCOSAMINE--FRUCTOSE-6-PHOSPHATE AMINOTRANSFERASE, ISOMERIZING"/>
    <property type="match status" value="1"/>
</dbReference>
<dbReference type="Proteomes" id="UP000886786">
    <property type="component" value="Unassembled WGS sequence"/>
</dbReference>
<evidence type="ECO:0000259" key="11">
    <source>
        <dbReference type="PROSITE" id="PS51278"/>
    </source>
</evidence>
<comment type="caution">
    <text evidence="13">The sequence shown here is derived from an EMBL/GenBank/DDBJ whole genome shotgun (WGS) entry which is preliminary data.</text>
</comment>
<dbReference type="PANTHER" id="PTHR10937:SF0">
    <property type="entry name" value="GLUTAMINE--FRUCTOSE-6-PHOSPHATE TRANSAMINASE (ISOMERIZING)"/>
    <property type="match status" value="1"/>
</dbReference>
<dbReference type="EC" id="2.6.1.16" evidence="3 10"/>
<comment type="catalytic activity">
    <reaction evidence="1 10">
        <text>D-fructose 6-phosphate + L-glutamine = D-glucosamine 6-phosphate + L-glutamate</text>
        <dbReference type="Rhea" id="RHEA:13237"/>
        <dbReference type="ChEBI" id="CHEBI:29985"/>
        <dbReference type="ChEBI" id="CHEBI:58359"/>
        <dbReference type="ChEBI" id="CHEBI:58725"/>
        <dbReference type="ChEBI" id="CHEBI:61527"/>
        <dbReference type="EC" id="2.6.1.16"/>
    </reaction>
</comment>
<keyword evidence="6 10" id="KW-0032">Aminotransferase</keyword>
<dbReference type="NCBIfam" id="NF001484">
    <property type="entry name" value="PRK00331.1"/>
    <property type="match status" value="1"/>
</dbReference>
<keyword evidence="7 10" id="KW-0808">Transferase</keyword>
<dbReference type="Pfam" id="PF01380">
    <property type="entry name" value="SIS"/>
    <property type="match status" value="2"/>
</dbReference>
<comment type="subunit">
    <text evidence="10">Homodimer.</text>
</comment>
<protein>
    <recommendedName>
        <fullName evidence="4 10">Glutamine--fructose-6-phosphate aminotransferase [isomerizing]</fullName>
        <ecNumber evidence="3 10">2.6.1.16</ecNumber>
    </recommendedName>
    <alternativeName>
        <fullName evidence="10">D-fructose-6-phosphate amidotransferase</fullName>
    </alternativeName>
    <alternativeName>
        <fullName evidence="10">GFAT</fullName>
    </alternativeName>
    <alternativeName>
        <fullName evidence="10">Glucosamine-6-phosphate synthase</fullName>
    </alternativeName>
    <alternativeName>
        <fullName evidence="10">Hexosephosphate aminotransferase</fullName>
    </alternativeName>
    <alternativeName>
        <fullName evidence="10">L-glutamine--D-fructose-6-phosphate amidotransferase</fullName>
    </alternativeName>
</protein>
<evidence type="ECO:0000313" key="13">
    <source>
        <dbReference type="EMBL" id="HIQ91454.1"/>
    </source>
</evidence>
<gene>
    <name evidence="10 13" type="primary">glmS</name>
    <name evidence="13" type="ORF">IAB27_07555</name>
</gene>
<feature type="domain" description="SIS" evidence="12">
    <location>
        <begin position="275"/>
        <end position="416"/>
    </location>
</feature>
<dbReference type="CDD" id="cd05009">
    <property type="entry name" value="SIS_GlmS_GlmD_2"/>
    <property type="match status" value="1"/>
</dbReference>
<evidence type="ECO:0000259" key="12">
    <source>
        <dbReference type="PROSITE" id="PS51464"/>
    </source>
</evidence>
<evidence type="ECO:0000256" key="3">
    <source>
        <dbReference type="ARBA" id="ARBA00012916"/>
    </source>
</evidence>
<keyword evidence="8" id="KW-0677">Repeat</keyword>
<evidence type="ECO:0000256" key="10">
    <source>
        <dbReference type="HAMAP-Rule" id="MF_00164"/>
    </source>
</evidence>
<sequence length="590" mass="65992">MCGIVGYIGKKDVKSVLLTGLKALEYRGYDSAGIALRNDEEIQIIKSVGRIKNLEEKLTKTKIIKATSGIAHTRWATHGKANETNAHPHQVGKITLVHNGIIENMDELKTRLIKKGYSFKTETDTEVVAALIDSYLNGDILKAIKKATNDITGSYALGIISETDKDHIYAIRKDSPLLLGLKADENFFASDLTALTDYTDKFIFLEEGEIAKLSSNQIVIYDSNLKPIKKEIKTIKLDEKDKGKQGYEHFMLKEIMEEPIVLEKTIKKYLENPDLLPDLSSYKQIHIVACGSAMYAGLIAKYLIEKYASIPCQAEVASEYRYKNNIYDRKTLVILISQSGETADTIAAMREAKKRGITTMAIVNVKTSTIAREADIPLFIEAGPEIAVATTKAYLLQVALISLIAFNLSKHNLKEPDKIIEDFKKVPRLVKEIIDKRENYQDIAKQIYQNENAFFIGRQIDYAICQEGSLKLKEVSYIHCEAKEAGELKHGTISLITKDMPVFGIITDENLRDKTLANIKEVESRGAKTFIITTDKLKTSENDITVKATSPFTETLEVVPILQLIAYETAKLRGCDIDKPKNLAKSVTVE</sequence>
<dbReference type="InterPro" id="IPR017932">
    <property type="entry name" value="GATase_2_dom"/>
</dbReference>
<feature type="active site" description="For Fru-6P isomerization activity" evidence="10">
    <location>
        <position position="585"/>
    </location>
</feature>
<evidence type="ECO:0000256" key="1">
    <source>
        <dbReference type="ARBA" id="ARBA00001031"/>
    </source>
</evidence>
<evidence type="ECO:0000256" key="6">
    <source>
        <dbReference type="ARBA" id="ARBA00022576"/>
    </source>
</evidence>
<feature type="initiator methionine" description="Removed" evidence="10">
    <location>
        <position position="1"/>
    </location>
</feature>
<dbReference type="InterPro" id="IPR035490">
    <property type="entry name" value="GlmS/FrlB_SIS"/>
</dbReference>
<evidence type="ECO:0000256" key="4">
    <source>
        <dbReference type="ARBA" id="ARBA00016090"/>
    </source>
</evidence>
<reference evidence="13" key="1">
    <citation type="submission" date="2020-10" db="EMBL/GenBank/DDBJ databases">
        <authorList>
            <person name="Gilroy R."/>
        </authorList>
    </citation>
    <scope>NUCLEOTIDE SEQUENCE</scope>
    <source>
        <strain evidence="13">CHK147-3167</strain>
    </source>
</reference>
<dbReference type="CDD" id="cd00714">
    <property type="entry name" value="GFAT"/>
    <property type="match status" value="1"/>
</dbReference>
<dbReference type="GO" id="GO:0004360">
    <property type="term" value="F:glutamine-fructose-6-phosphate transaminase (isomerizing) activity"/>
    <property type="evidence" value="ECO:0007669"/>
    <property type="project" value="UniProtKB-UniRule"/>
</dbReference>
<proteinExistence type="inferred from homology"/>
<accession>A0A9D0ZRS4</accession>
<dbReference type="CDD" id="cd05008">
    <property type="entry name" value="SIS_GlmS_GlmD_1"/>
    <property type="match status" value="1"/>
</dbReference>
<evidence type="ECO:0000256" key="8">
    <source>
        <dbReference type="ARBA" id="ARBA00022737"/>
    </source>
</evidence>
<dbReference type="FunFam" id="3.60.20.10:FF:000006">
    <property type="entry name" value="Glutamine--fructose-6-phosphate aminotransferase [isomerizing]"/>
    <property type="match status" value="1"/>
</dbReference>
<dbReference type="Pfam" id="PF13522">
    <property type="entry name" value="GATase_6"/>
    <property type="match status" value="1"/>
</dbReference>
<dbReference type="InterPro" id="IPR005855">
    <property type="entry name" value="GFAT"/>
</dbReference>
<dbReference type="GO" id="GO:0005829">
    <property type="term" value="C:cytosol"/>
    <property type="evidence" value="ECO:0007669"/>
    <property type="project" value="TreeGrafter"/>
</dbReference>
<dbReference type="NCBIfam" id="TIGR01135">
    <property type="entry name" value="glmS"/>
    <property type="match status" value="1"/>
</dbReference>
<comment type="subcellular location">
    <subcellularLocation>
        <location evidence="2 10">Cytoplasm</location>
    </subcellularLocation>
</comment>